<feature type="domain" description="VWFA" evidence="2">
    <location>
        <begin position="463"/>
        <end position="629"/>
    </location>
</feature>
<dbReference type="PANTHER" id="PTHR10579">
    <property type="entry name" value="CALCIUM-ACTIVATED CHLORIDE CHANNEL REGULATOR"/>
    <property type="match status" value="1"/>
</dbReference>
<dbReference type="PANTHER" id="PTHR10579:SF43">
    <property type="entry name" value="ZINC FINGER (C3HC4-TYPE RING FINGER) FAMILY PROTEIN"/>
    <property type="match status" value="1"/>
</dbReference>
<dbReference type="RefSeq" id="WP_190931510.1">
    <property type="nucleotide sequence ID" value="NZ_JACXJA010000049.1"/>
</dbReference>
<gene>
    <name evidence="3" type="ORF">IDH45_28280</name>
</gene>
<evidence type="ECO:0000313" key="4">
    <source>
        <dbReference type="Proteomes" id="UP000639396"/>
    </source>
</evidence>
<protein>
    <submittedName>
        <fullName evidence="3">VWA domain-containing protein</fullName>
    </submittedName>
</protein>
<dbReference type="InterPro" id="IPR002035">
    <property type="entry name" value="VWF_A"/>
</dbReference>
<dbReference type="PROSITE" id="PS50234">
    <property type="entry name" value="VWFA"/>
    <property type="match status" value="2"/>
</dbReference>
<evidence type="ECO:0000256" key="1">
    <source>
        <dbReference type="SAM" id="Phobius"/>
    </source>
</evidence>
<keyword evidence="1" id="KW-0472">Membrane</keyword>
<dbReference type="SUPFAM" id="SSF53300">
    <property type="entry name" value="vWA-like"/>
    <property type="match status" value="2"/>
</dbReference>
<keyword evidence="4" id="KW-1185">Reference proteome</keyword>
<organism evidence="3 4">
    <name type="scientific">Paenibacillus oceani</name>
    <dbReference type="NCBI Taxonomy" id="2772510"/>
    <lineage>
        <taxon>Bacteria</taxon>
        <taxon>Bacillati</taxon>
        <taxon>Bacillota</taxon>
        <taxon>Bacilli</taxon>
        <taxon>Bacillales</taxon>
        <taxon>Paenibacillaceae</taxon>
        <taxon>Paenibacillus</taxon>
    </lineage>
</organism>
<evidence type="ECO:0000259" key="2">
    <source>
        <dbReference type="PROSITE" id="PS50234"/>
    </source>
</evidence>
<comment type="caution">
    <text evidence="3">The sequence shown here is derived from an EMBL/GenBank/DDBJ whole genome shotgun (WGS) entry which is preliminary data.</text>
</comment>
<accession>A0A927CFB0</accession>
<dbReference type="Pfam" id="PF13519">
    <property type="entry name" value="VWA_2"/>
    <property type="match status" value="1"/>
</dbReference>
<evidence type="ECO:0000313" key="3">
    <source>
        <dbReference type="EMBL" id="MBD2865887.1"/>
    </source>
</evidence>
<sequence>MKSLLANKNAKIALLLLVGALLAFGAIVVWVKNNRGPLGTVVESVAPGPSGRAEAVKDLPRRKTYPIGKWDIAIPYLNPFGSQDNYQSVNYTPNQTQELKYVDEENMEMSRITGGDLWQLQVQWKDSQTDPWEDLRLYVTELGGKYYMGASEGSWVLRADDPEGTAWWGVASKSGEGYLLKIYKELRLKHGESVSFQTSSYPNQEIYFMTDNERHKYQSFKVDLAGGHVRLSGKGSYSQGQYRRDLSYIQELFAYKTNHYTLSDIPQDTSAPLLWKLSWSPDTDPKEIVFTLDEGEDIRPVKDGERLGALKVRGNALDLIQVEAPPGVTLTHPELHLKGDKTPEGDTLFWLPSGFWNVVAQPENRPPLNTRLVPVSAGEMTELEIKPLLQSAYRNDGIGDASGEESKLKIEEAVELGNQARVTFMLLDSQNPKFTPDMKDIDIVEGGRPGQPVKLDRIETPPSVVLALDSSGSMSMSMEQVLESARAFIQGLPDNAYIQVIDFDSQIRVLEGTSKKDVLANLGQIKALGHTKLYDSVIEGLNLLNDKQRPTLVVFTDGVDSNTEKAGTGSKASKGDVEQAVGHSGIPIYSIGFGPDHDNSTLLELAAMSEGTYYPAKDTAALKHVFAAINDRLGNRFELTYERPKEQSPSDVPVIAMTLDVSGSMDVDPASGNGAYRIDKVKHLFHDFVGQLPEHSLMQLLSFSAKLKFDQVFTSRKSELMQALGNLKAVGGTDILNSVYVTYNSIKQIPSEKRVIVYLTDAALDVEESKKAFFEEMLTGIKEEGIQVLWVGLGTDDSAEAFKWAAEKSGGKYVISEDPAILAKAFQDALAEVQKRPSEQIPLMLAVRNESDDGRARIYSDDRLVDFPVLLDAGDKVEFQTIGYETGKKVAQYEQATAALVYGRDLPSEEVKIYKRVPLNSQGKNKAVEWTARELLFLKKLKGVDAPAKRSFAAIEMELTNAHPGGADYLIPDFASHFFMNVNGEGTYPASTATWLTEQPLAHSGQGDITVKKGESVKGMLVFLVPDEEIERASVHYYDVEHGHISLALVGSLPREEPAVLAGMPKSATGKLSDTFELVLTAFGETDHIEKVALTRKTSVFKIVEAELKSLVQADLKLNPQDRFYMNIITAEGPFLIPVHTATALLPHGLLRPVMFGPGSSNKARLAFQTPNALGAMPMELYVDLFGGATVLPVRDGSADNVGAGDATRALGADNTAMLPDKGVSLVVNSLARIRDIESSSGNFVIADVTVADESDGFGSSGFRETFKLVPVQSPAGREVSDLQADPVTDELLLGVDKDWSVFDGASRRGLLVFSIPHNQADLNWTLQSDLFADLNLPVGNETYKENGLLVKRVEPPLDEKFDIQLSKALTEAISRHRTLEAAKVPADAVRTADFDAGQGRKEGIPAPLPTVHGMLQLESVKTWSDFQALVNGLRWLPSADPYSTYRSSPEAVLAQGWGTEGDLAYLTGGLLAKFGYSPALRMVQVTDRGRAALAELGAVDSVILKHLPAWSYLDEEGKTKIFVVPFMKDLSELDGLAFFPGGQGSRRMTSAQSTISVYFMAEAKEDRGVGGITGDIGGALGGGGGQDKPLIEEVRVLEAALDLDQLSREPVDIRAGGSEGKYTAVLESQTLQIVGNRLIDANEQKIVGVRIEVQLPKKKLTHETRLKDGEEIADVFHTVAVNLPDLSAEAAEALQQAADRVHKATEKPDDHSALIWYTRSVLYRIIANQTAYENELAAVLDVTAGRVDKERVIFVTIRNDRAQSKFRTSVDLQQSANRIHRGSEEAVRGFHIMSGLFASRLEGAALPGDKTDFMDVWQSSPENTMLFLSLRNNRNKDLKYMEENGFPDTLIERAKTSPAIMLIPNRPASIQGESRWAWLEIDPNTYETISVTDTGEHGSFAEYLMSLEPVSPTGDDYMAFMSGAFIGVSSSVWSVSSFALKLDDYEQIIKAAKAYTYGLGEVLSGMMSNKDLPKLEYSIGSLKLKLTDFDQDKLAKQFHILKSGKAVEGAGDVVGFGLGFQIGAAYYFKQAEMAIKKPVVKNGPPSGGSAK</sequence>
<reference evidence="3" key="1">
    <citation type="submission" date="2020-09" db="EMBL/GenBank/DDBJ databases">
        <title>A novel bacterium of genus Paenibacillus, isolated from South China Sea.</title>
        <authorList>
            <person name="Huang H."/>
            <person name="Mo K."/>
            <person name="Hu Y."/>
        </authorList>
    </citation>
    <scope>NUCLEOTIDE SEQUENCE</scope>
    <source>
        <strain evidence="3">IB182363</strain>
    </source>
</reference>
<dbReference type="CDD" id="cd00198">
    <property type="entry name" value="vWFA"/>
    <property type="match status" value="2"/>
</dbReference>
<dbReference type="Pfam" id="PF13768">
    <property type="entry name" value="VWA_3"/>
    <property type="match status" value="1"/>
</dbReference>
<keyword evidence="1" id="KW-0812">Transmembrane</keyword>
<feature type="transmembrane region" description="Helical" evidence="1">
    <location>
        <begin position="12"/>
        <end position="31"/>
    </location>
</feature>
<dbReference type="InterPro" id="IPR036465">
    <property type="entry name" value="vWFA_dom_sf"/>
</dbReference>
<feature type="domain" description="VWFA" evidence="2">
    <location>
        <begin position="654"/>
        <end position="830"/>
    </location>
</feature>
<keyword evidence="1" id="KW-1133">Transmembrane helix</keyword>
<proteinExistence type="predicted"/>
<dbReference type="Gene3D" id="3.40.50.410">
    <property type="entry name" value="von Willebrand factor, type A domain"/>
    <property type="match status" value="2"/>
</dbReference>
<dbReference type="InterPro" id="IPR051266">
    <property type="entry name" value="CLCR"/>
</dbReference>
<dbReference type="SMART" id="SM00327">
    <property type="entry name" value="VWA"/>
    <property type="match status" value="2"/>
</dbReference>
<dbReference type="Proteomes" id="UP000639396">
    <property type="component" value="Unassembled WGS sequence"/>
</dbReference>
<name>A0A927CFB0_9BACL</name>
<dbReference type="EMBL" id="JACXJA010000049">
    <property type="protein sequence ID" value="MBD2865887.1"/>
    <property type="molecule type" value="Genomic_DNA"/>
</dbReference>